<dbReference type="InterPro" id="IPR003594">
    <property type="entry name" value="HATPase_dom"/>
</dbReference>
<feature type="domain" description="PAC" evidence="12">
    <location>
        <begin position="850"/>
        <end position="902"/>
    </location>
</feature>
<feature type="domain" description="Histidine kinase" evidence="9">
    <location>
        <begin position="1051"/>
        <end position="1277"/>
    </location>
</feature>
<evidence type="ECO:0000256" key="1">
    <source>
        <dbReference type="ARBA" id="ARBA00000085"/>
    </source>
</evidence>
<dbReference type="SUPFAM" id="SSF55785">
    <property type="entry name" value="PYP-like sensor domain (PAS domain)"/>
    <property type="match status" value="6"/>
</dbReference>
<evidence type="ECO:0000313" key="15">
    <source>
        <dbReference type="EMBL" id="CAL4759442.1"/>
    </source>
</evidence>
<evidence type="ECO:0000256" key="4">
    <source>
        <dbReference type="ARBA" id="ARBA00022679"/>
    </source>
</evidence>
<feature type="domain" description="PAC" evidence="12">
    <location>
        <begin position="475"/>
        <end position="527"/>
    </location>
</feature>
<keyword evidence="8" id="KW-0732">Signal</keyword>
<dbReference type="InterPro" id="IPR035965">
    <property type="entry name" value="PAS-like_dom_sf"/>
</dbReference>
<dbReference type="FunFam" id="3.30.565.10:FF:000010">
    <property type="entry name" value="Sensor histidine kinase RcsC"/>
    <property type="match status" value="1"/>
</dbReference>
<dbReference type="SMART" id="SM00448">
    <property type="entry name" value="REC"/>
    <property type="match status" value="1"/>
</dbReference>
<proteinExistence type="predicted"/>
<dbReference type="InterPro" id="IPR036890">
    <property type="entry name" value="HATPase_C_sf"/>
</dbReference>
<evidence type="ECO:0000259" key="10">
    <source>
        <dbReference type="PROSITE" id="PS50110"/>
    </source>
</evidence>
<organism evidence="13">
    <name type="scientific">Cladocopium goreaui</name>
    <dbReference type="NCBI Taxonomy" id="2562237"/>
    <lineage>
        <taxon>Eukaryota</taxon>
        <taxon>Sar</taxon>
        <taxon>Alveolata</taxon>
        <taxon>Dinophyceae</taxon>
        <taxon>Suessiales</taxon>
        <taxon>Symbiodiniaceae</taxon>
        <taxon>Cladocopium</taxon>
    </lineage>
</organism>
<comment type="catalytic activity">
    <reaction evidence="1">
        <text>ATP + protein L-histidine = ADP + protein N-phospho-L-histidine.</text>
        <dbReference type="EC" id="2.7.13.3"/>
    </reaction>
</comment>
<dbReference type="InterPro" id="IPR001789">
    <property type="entry name" value="Sig_transdc_resp-reg_receiver"/>
</dbReference>
<name>A0A9P1BGM6_9DINO</name>
<keyword evidence="7" id="KW-0175">Coiled coil</keyword>
<dbReference type="CDD" id="cd17546">
    <property type="entry name" value="REC_hyHK_CKI1_RcsC-like"/>
    <property type="match status" value="1"/>
</dbReference>
<comment type="caution">
    <text evidence="13">The sequence shown here is derived from an EMBL/GenBank/DDBJ whole genome shotgun (WGS) entry which is preliminary data.</text>
</comment>
<dbReference type="PROSITE" id="PS50110">
    <property type="entry name" value="RESPONSE_REGULATORY"/>
    <property type="match status" value="1"/>
</dbReference>
<dbReference type="EMBL" id="CAMXCT010000001">
    <property type="protein sequence ID" value="CAI3972130.1"/>
    <property type="molecule type" value="Genomic_DNA"/>
</dbReference>
<dbReference type="CDD" id="cd00130">
    <property type="entry name" value="PAS"/>
    <property type="match status" value="5"/>
</dbReference>
<evidence type="ECO:0000256" key="5">
    <source>
        <dbReference type="ARBA" id="ARBA00022777"/>
    </source>
</evidence>
<dbReference type="InterPro" id="IPR018711">
    <property type="entry name" value="NAGPA"/>
</dbReference>
<sequence length="1429" mass="157340">MLIMWVIASCSGTASADMISNPFPGVTLTEREFATLPTLYFQEFVLQIDLATPGLRFEVTEPNGGLPAGTETDLETTLDFVLRKQAQIGINANYFDNSAAAQSLGSTDVLGISSSNGNTYSAGHSGFNRVLDISRENVASIQTLSSGTPAGLYNAVAGFTIVTGGVPQGANGGSRANRTAVGLDTDTDTLLFVVSNGGFLGRTNFETAATLVEFGASEGIMLDRGGSSGLVIDYPDDLLGARELIDSNRRVGNSLIVYVVPEPATWMTMRLSDKSREAGTVTCASQFAISEAASTGPDSVGTSIPRVRGIADSVEIGSLNEAMQHVHPDDRIQLKSYRDSLIQGRAEGFSLDYRVQATDGSWVWLEERTRSIRNPDGEVIRLSGCEVEITERKLKELSLEEEHRANSELPVAVCRFERQQCVGANEVWSQLAGRPAESAIGDGWLDAIHPDDLEAVLERRDANRFGPAGEDRIVDGLEGRYVLPDGSITWILAKLHLRYDADGELEKQTVVVVDISARKTLEQHHERLIAILEASTDYIGIATPPGDILWQNKPLSELRDHVERRVADEHPEWAMKLLETEAIPTAIETGSWSGKSALLDGEGKEIPVSQVVLAHRNADGELQSFSTIMRDISAQEAVERTLRERERTFSSLAAAVPVAIFRMSELFQCVYVNQRWAEFSQRPVEAALGNGWMKFVHPDDLKRLKAHMRVFAKDPAQVFLEPFQVRKVMPDGSTRWVLCHAAKELDEAGNVTGYAGAISDLDQVKRVEAELQQANERLRKVLEFSAIGTWEWSYVEQTHSVDEQSAKIFGVDQKDFPTTYEGVSQFIHPDDFERVTATWGSATTNERGAATEEFRIVRPGGQVRHIYASIFVERDEHDRPVRAVGMHMDITDLKQTEIALQESMSRMERMTENVPGMIYTYVARADGSEALTFVSSTSTELFGVDPRQARGNISNIWEVILPVDAGRVREALRLSSRMLQPLKQDFRVNHPQRGLLWLQTSGHPRRTDEGDTIWDGVVIDITDRKQAHLKLQLANDELAKATQAKDQFLANMNHEMRTPLSVMLGTTEGLQQGVYGNVSDKQRDGLKLIEQSGNHLLQLINETLDLAKIELGQIDLQLAAVNVSQLCESSLRMVALQAGKKSIQLNLGVPKGLPDIEADENRLRQVLINLLGNAIKFSPERGRVSLMAERVEPTDKVQKELLRISVTDTGIGIHKTHIESIFEPFVQTDTSLSRDHEGTGLGLALVKKFIELHAGNVSVSSEPGEGSCFTIDLPFRQAVTSPRVDSVPNVPAGLLQMSDCAESAEPASVLLTEDNDGVAESVVLYLETMNFEVTVARDGIAAIEAAKRELPDVILMDIQLPRLDGYEAIRRIRGIPSLEKTPIIALTGRAMPQELERCLDAGADLSMSKPYQMLDLVHNMRQLLASQAK</sequence>
<dbReference type="GO" id="GO:0000155">
    <property type="term" value="F:phosphorelay sensor kinase activity"/>
    <property type="evidence" value="ECO:0007669"/>
    <property type="project" value="InterPro"/>
</dbReference>
<dbReference type="PROSITE" id="PS50109">
    <property type="entry name" value="HIS_KIN"/>
    <property type="match status" value="1"/>
</dbReference>
<keyword evidence="4" id="KW-0808">Transferase</keyword>
<dbReference type="GO" id="GO:0005886">
    <property type="term" value="C:plasma membrane"/>
    <property type="evidence" value="ECO:0007669"/>
    <property type="project" value="TreeGrafter"/>
</dbReference>
<keyword evidence="3 6" id="KW-0597">Phosphoprotein</keyword>
<evidence type="ECO:0000256" key="3">
    <source>
        <dbReference type="ARBA" id="ARBA00022553"/>
    </source>
</evidence>
<dbReference type="EC" id="2.7.13.3" evidence="2"/>
<feature type="modified residue" description="4-aspartylphosphate" evidence="6">
    <location>
        <position position="1357"/>
    </location>
</feature>
<dbReference type="EMBL" id="CAMXCT020000001">
    <property type="protein sequence ID" value="CAL1125505.1"/>
    <property type="molecule type" value="Genomic_DNA"/>
</dbReference>
<dbReference type="PANTHER" id="PTHR43047">
    <property type="entry name" value="TWO-COMPONENT HISTIDINE PROTEIN KINASE"/>
    <property type="match status" value="1"/>
</dbReference>
<dbReference type="SUPFAM" id="SSF47384">
    <property type="entry name" value="Homodimeric domain of signal transducing histidine kinase"/>
    <property type="match status" value="1"/>
</dbReference>
<feature type="domain" description="Response regulatory" evidence="10">
    <location>
        <begin position="1308"/>
        <end position="1424"/>
    </location>
</feature>
<accession>A0A9P1BGM6</accession>
<dbReference type="SUPFAM" id="SSF52172">
    <property type="entry name" value="CheY-like"/>
    <property type="match status" value="1"/>
</dbReference>
<dbReference type="NCBIfam" id="TIGR00229">
    <property type="entry name" value="sensory_box"/>
    <property type="match status" value="4"/>
</dbReference>
<dbReference type="CDD" id="cd00082">
    <property type="entry name" value="HisKA"/>
    <property type="match status" value="1"/>
</dbReference>
<feature type="domain" description="PAS" evidence="11">
    <location>
        <begin position="903"/>
        <end position="973"/>
    </location>
</feature>
<feature type="coiled-coil region" evidence="7">
    <location>
        <begin position="1024"/>
        <end position="1051"/>
    </location>
</feature>
<keyword evidence="5 15" id="KW-0418">Kinase</keyword>
<dbReference type="InterPro" id="IPR011006">
    <property type="entry name" value="CheY-like_superfamily"/>
</dbReference>
<gene>
    <name evidence="13" type="ORF">C1SCF055_LOCUS720</name>
</gene>
<dbReference type="InterPro" id="IPR000014">
    <property type="entry name" value="PAS"/>
</dbReference>
<evidence type="ECO:0000259" key="9">
    <source>
        <dbReference type="PROSITE" id="PS50109"/>
    </source>
</evidence>
<dbReference type="InterPro" id="IPR005467">
    <property type="entry name" value="His_kinase_dom"/>
</dbReference>
<dbReference type="SMART" id="SM00387">
    <property type="entry name" value="HATPase_c"/>
    <property type="match status" value="1"/>
</dbReference>
<evidence type="ECO:0000313" key="14">
    <source>
        <dbReference type="EMBL" id="CAL1125505.1"/>
    </source>
</evidence>
<dbReference type="SMART" id="SM00086">
    <property type="entry name" value="PAC"/>
    <property type="match status" value="5"/>
</dbReference>
<evidence type="ECO:0000256" key="6">
    <source>
        <dbReference type="PROSITE-ProRule" id="PRU00169"/>
    </source>
</evidence>
<dbReference type="InterPro" id="IPR003661">
    <property type="entry name" value="HisK_dim/P_dom"/>
</dbReference>
<dbReference type="Pfam" id="PF09992">
    <property type="entry name" value="NAGPA"/>
    <property type="match status" value="1"/>
</dbReference>
<reference evidence="13" key="1">
    <citation type="submission" date="2022-10" db="EMBL/GenBank/DDBJ databases">
        <authorList>
            <person name="Chen Y."/>
            <person name="Dougan E. K."/>
            <person name="Chan C."/>
            <person name="Rhodes N."/>
            <person name="Thang M."/>
        </authorList>
    </citation>
    <scope>NUCLEOTIDE SEQUENCE</scope>
</reference>
<evidence type="ECO:0000313" key="13">
    <source>
        <dbReference type="EMBL" id="CAI3972130.1"/>
    </source>
</evidence>
<dbReference type="InterPro" id="IPR013655">
    <property type="entry name" value="PAS_fold_3"/>
</dbReference>
<dbReference type="SUPFAM" id="SSF55874">
    <property type="entry name" value="ATPase domain of HSP90 chaperone/DNA topoisomerase II/histidine kinase"/>
    <property type="match status" value="1"/>
</dbReference>
<evidence type="ECO:0000256" key="8">
    <source>
        <dbReference type="SAM" id="SignalP"/>
    </source>
</evidence>
<dbReference type="Gene3D" id="3.40.50.2300">
    <property type="match status" value="1"/>
</dbReference>
<feature type="chain" id="PRO_5043269426" description="histidine kinase" evidence="8">
    <location>
        <begin position="17"/>
        <end position="1429"/>
    </location>
</feature>
<dbReference type="OrthoDB" id="449174at2759"/>
<dbReference type="PRINTS" id="PR00344">
    <property type="entry name" value="BCTRLSENSOR"/>
</dbReference>
<dbReference type="PANTHER" id="PTHR43047:SF63">
    <property type="entry name" value="HISTIDINE KINASE"/>
    <property type="match status" value="1"/>
</dbReference>
<feature type="domain" description="PAC" evidence="12">
    <location>
        <begin position="592"/>
        <end position="644"/>
    </location>
</feature>
<dbReference type="CDD" id="cd16922">
    <property type="entry name" value="HATPase_EvgS-ArcB-TorS-like"/>
    <property type="match status" value="1"/>
</dbReference>
<dbReference type="SMART" id="SM00091">
    <property type="entry name" value="PAS"/>
    <property type="match status" value="4"/>
</dbReference>
<reference evidence="14" key="2">
    <citation type="submission" date="2024-04" db="EMBL/GenBank/DDBJ databases">
        <authorList>
            <person name="Chen Y."/>
            <person name="Shah S."/>
            <person name="Dougan E. K."/>
            <person name="Thang M."/>
            <person name="Chan C."/>
        </authorList>
    </citation>
    <scope>NUCLEOTIDE SEQUENCE [LARGE SCALE GENOMIC DNA]</scope>
</reference>
<feature type="domain" description="PAC" evidence="12">
    <location>
        <begin position="721"/>
        <end position="773"/>
    </location>
</feature>
<evidence type="ECO:0000256" key="7">
    <source>
        <dbReference type="SAM" id="Coils"/>
    </source>
</evidence>
<keyword evidence="16" id="KW-1185">Reference proteome</keyword>
<dbReference type="InterPro" id="IPR036097">
    <property type="entry name" value="HisK_dim/P_sf"/>
</dbReference>
<dbReference type="GO" id="GO:0009927">
    <property type="term" value="F:histidine phosphotransfer kinase activity"/>
    <property type="evidence" value="ECO:0007669"/>
    <property type="project" value="TreeGrafter"/>
</dbReference>
<dbReference type="Gene3D" id="3.30.450.20">
    <property type="entry name" value="PAS domain"/>
    <property type="match status" value="6"/>
</dbReference>
<dbReference type="Gene3D" id="3.30.565.10">
    <property type="entry name" value="Histidine kinase-like ATPase, C-terminal domain"/>
    <property type="match status" value="1"/>
</dbReference>
<dbReference type="PROSITE" id="PS50113">
    <property type="entry name" value="PAC"/>
    <property type="match status" value="6"/>
</dbReference>
<feature type="domain" description="PAC" evidence="12">
    <location>
        <begin position="349"/>
        <end position="401"/>
    </location>
</feature>
<dbReference type="Pfam" id="PF00072">
    <property type="entry name" value="Response_reg"/>
    <property type="match status" value="1"/>
</dbReference>
<dbReference type="PROSITE" id="PS50112">
    <property type="entry name" value="PAS"/>
    <property type="match status" value="1"/>
</dbReference>
<dbReference type="Gene3D" id="1.10.287.130">
    <property type="match status" value="1"/>
</dbReference>
<feature type="coiled-coil region" evidence="7">
    <location>
        <begin position="757"/>
        <end position="784"/>
    </location>
</feature>
<evidence type="ECO:0000313" key="16">
    <source>
        <dbReference type="Proteomes" id="UP001152797"/>
    </source>
</evidence>
<dbReference type="InterPro" id="IPR004358">
    <property type="entry name" value="Sig_transdc_His_kin-like_C"/>
</dbReference>
<dbReference type="Pfam" id="PF08447">
    <property type="entry name" value="PAS_3"/>
    <property type="match status" value="5"/>
</dbReference>
<evidence type="ECO:0000259" key="11">
    <source>
        <dbReference type="PROSITE" id="PS50112"/>
    </source>
</evidence>
<feature type="signal peptide" evidence="8">
    <location>
        <begin position="1"/>
        <end position="16"/>
    </location>
</feature>
<dbReference type="InterPro" id="IPR000700">
    <property type="entry name" value="PAS-assoc_C"/>
</dbReference>
<dbReference type="Pfam" id="PF00512">
    <property type="entry name" value="HisKA"/>
    <property type="match status" value="1"/>
</dbReference>
<evidence type="ECO:0000259" key="12">
    <source>
        <dbReference type="PROSITE" id="PS50113"/>
    </source>
</evidence>
<protein>
    <recommendedName>
        <fullName evidence="2">histidine kinase</fullName>
        <ecNumber evidence="2">2.7.13.3</ecNumber>
    </recommendedName>
</protein>
<dbReference type="Pfam" id="PF02518">
    <property type="entry name" value="HATPase_c"/>
    <property type="match status" value="1"/>
</dbReference>
<feature type="domain" description="PAC" evidence="12">
    <location>
        <begin position="982"/>
        <end position="1033"/>
    </location>
</feature>
<dbReference type="EMBL" id="CAMXCT030000001">
    <property type="protein sequence ID" value="CAL4759442.1"/>
    <property type="molecule type" value="Genomic_DNA"/>
</dbReference>
<evidence type="ECO:0000256" key="2">
    <source>
        <dbReference type="ARBA" id="ARBA00012438"/>
    </source>
</evidence>
<dbReference type="SMART" id="SM00388">
    <property type="entry name" value="HisKA"/>
    <property type="match status" value="1"/>
</dbReference>
<dbReference type="Proteomes" id="UP001152797">
    <property type="component" value="Unassembled WGS sequence"/>
</dbReference>
<dbReference type="InterPro" id="IPR001610">
    <property type="entry name" value="PAC"/>
</dbReference>